<dbReference type="InterPro" id="IPR011701">
    <property type="entry name" value="MFS"/>
</dbReference>
<feature type="transmembrane region" description="Helical" evidence="4">
    <location>
        <begin position="229"/>
        <end position="247"/>
    </location>
</feature>
<proteinExistence type="predicted"/>
<feature type="transmembrane region" description="Helical" evidence="4">
    <location>
        <begin position="94"/>
        <end position="115"/>
    </location>
</feature>
<feature type="transmembrane region" description="Helical" evidence="4">
    <location>
        <begin position="42"/>
        <end position="61"/>
    </location>
</feature>
<keyword evidence="2 4" id="KW-1133">Transmembrane helix</keyword>
<keyword evidence="3 4" id="KW-0472">Membrane</keyword>
<keyword evidence="6" id="KW-1185">Reference proteome</keyword>
<dbReference type="SUPFAM" id="SSF103473">
    <property type="entry name" value="MFS general substrate transporter"/>
    <property type="match status" value="1"/>
</dbReference>
<dbReference type="Gene3D" id="1.20.1720.10">
    <property type="entry name" value="Multidrug resistance protein D"/>
    <property type="match status" value="1"/>
</dbReference>
<evidence type="ECO:0000313" key="5">
    <source>
        <dbReference type="EMBL" id="MCL1029772.1"/>
    </source>
</evidence>
<feature type="transmembrane region" description="Helical" evidence="4">
    <location>
        <begin position="259"/>
        <end position="278"/>
    </location>
</feature>
<dbReference type="EMBL" id="JAGQDC010000008">
    <property type="protein sequence ID" value="MCL1029772.1"/>
    <property type="molecule type" value="Genomic_DNA"/>
</dbReference>
<evidence type="ECO:0000256" key="1">
    <source>
        <dbReference type="ARBA" id="ARBA00022692"/>
    </source>
</evidence>
<feature type="transmembrane region" description="Helical" evidence="4">
    <location>
        <begin position="68"/>
        <end position="88"/>
    </location>
</feature>
<organism evidence="5 6">
    <name type="scientific">Serratia silvae</name>
    <dbReference type="NCBI Taxonomy" id="2824122"/>
    <lineage>
        <taxon>Bacteria</taxon>
        <taxon>Pseudomonadati</taxon>
        <taxon>Pseudomonadota</taxon>
        <taxon>Gammaproteobacteria</taxon>
        <taxon>Enterobacterales</taxon>
        <taxon>Yersiniaceae</taxon>
        <taxon>Serratia</taxon>
    </lineage>
</organism>
<sequence>MSFFYRMSVVILAAINPVSMDLLAPAIPYFQLSLPALDGQVFFSTYLIGLAAGQFIGAFLLNGRKNVLFALLFCIIFCAGSLLAGSSTSLQSFLISRFVTGFSAGIIYLFCMLLVANSENEEEIAESYRLRNQTLLYVATLIPFLSAAVITLASFTLLVKLQLAYGVVCFLLMTGFVRKPLKNRGIVEKKGGLTRTHFIYNVFSMMSWSAMLYFTLSLIPTLFGNNTSHPEWMICAGLATSAIFYRLGGLLKHRVKTAAGAALCFGLIITFTFCHYTSSRWVEFLMLGIVYFIAGVYQSQTAAKVLSSNLFASRRNTSLLTFINLLVSALIVELARRIGVADSLIWIGIPLVLFAISPQWKISKHLTLGLKCVR</sequence>
<feature type="transmembrane region" description="Helical" evidence="4">
    <location>
        <begin position="135"/>
        <end position="155"/>
    </location>
</feature>
<dbReference type="Pfam" id="PF07690">
    <property type="entry name" value="MFS_1"/>
    <property type="match status" value="1"/>
</dbReference>
<feature type="transmembrane region" description="Helical" evidence="4">
    <location>
        <begin position="161"/>
        <end position="177"/>
    </location>
</feature>
<dbReference type="Proteomes" id="UP001165275">
    <property type="component" value="Unassembled WGS sequence"/>
</dbReference>
<dbReference type="RefSeq" id="WP_248945978.1">
    <property type="nucleotide sequence ID" value="NZ_CBCSGY010000003.1"/>
</dbReference>
<feature type="transmembrane region" description="Helical" evidence="4">
    <location>
        <begin position="198"/>
        <end position="223"/>
    </location>
</feature>
<feature type="transmembrane region" description="Helical" evidence="4">
    <location>
        <begin position="318"/>
        <end position="338"/>
    </location>
</feature>
<dbReference type="InterPro" id="IPR036259">
    <property type="entry name" value="MFS_trans_sf"/>
</dbReference>
<evidence type="ECO:0000256" key="4">
    <source>
        <dbReference type="SAM" id="Phobius"/>
    </source>
</evidence>
<gene>
    <name evidence="5" type="ORF">KAJ71_12175</name>
</gene>
<accession>A0ABT0KCT7</accession>
<reference evidence="5" key="1">
    <citation type="submission" date="2021-04" db="EMBL/GenBank/DDBJ databases">
        <title>Genome sequence of Serratia sp. arafor3.</title>
        <authorList>
            <person name="Besaury L."/>
        </authorList>
    </citation>
    <scope>NUCLEOTIDE SEQUENCE</scope>
    <source>
        <strain evidence="5">Arafor3</strain>
    </source>
</reference>
<name>A0ABT0KCT7_9GAMM</name>
<evidence type="ECO:0000313" key="6">
    <source>
        <dbReference type="Proteomes" id="UP001165275"/>
    </source>
</evidence>
<evidence type="ECO:0000256" key="3">
    <source>
        <dbReference type="ARBA" id="ARBA00023136"/>
    </source>
</evidence>
<evidence type="ECO:0000256" key="2">
    <source>
        <dbReference type="ARBA" id="ARBA00022989"/>
    </source>
</evidence>
<comment type="caution">
    <text evidence="5">The sequence shown here is derived from an EMBL/GenBank/DDBJ whole genome shotgun (WGS) entry which is preliminary data.</text>
</comment>
<feature type="transmembrane region" description="Helical" evidence="4">
    <location>
        <begin position="344"/>
        <end position="362"/>
    </location>
</feature>
<feature type="transmembrane region" description="Helical" evidence="4">
    <location>
        <begin position="284"/>
        <end position="306"/>
    </location>
</feature>
<keyword evidence="1 4" id="KW-0812">Transmembrane</keyword>
<protein>
    <submittedName>
        <fullName evidence="5">MFS transporter</fullName>
    </submittedName>
</protein>